<evidence type="ECO:0000313" key="6">
    <source>
        <dbReference type="EMBL" id="UMB68116.1"/>
    </source>
</evidence>
<dbReference type="InterPro" id="IPR036388">
    <property type="entry name" value="WH-like_DNA-bd_sf"/>
</dbReference>
<dbReference type="SUPFAM" id="SSF55781">
    <property type="entry name" value="GAF domain-like"/>
    <property type="match status" value="1"/>
</dbReference>
<reference evidence="6" key="1">
    <citation type="submission" date="2022-08" db="EMBL/GenBank/DDBJ databases">
        <title>Whole genome sequencing of non-tuberculosis mycobacteria type-strains.</title>
        <authorList>
            <person name="Igarashi Y."/>
            <person name="Osugi A."/>
            <person name="Mitarai S."/>
        </authorList>
    </citation>
    <scope>NUCLEOTIDE SEQUENCE</scope>
    <source>
        <strain evidence="6">DSM 45127</strain>
    </source>
</reference>
<keyword evidence="1" id="KW-0808">Transferase</keyword>
<feature type="domain" description="ANTAR" evidence="5">
    <location>
        <begin position="171"/>
        <end position="232"/>
    </location>
</feature>
<dbReference type="Proteomes" id="UP001055336">
    <property type="component" value="Chromosome"/>
</dbReference>
<dbReference type="EMBL" id="CP092488">
    <property type="protein sequence ID" value="UMB68116.1"/>
    <property type="molecule type" value="Genomic_DNA"/>
</dbReference>
<keyword evidence="7" id="KW-1185">Reference proteome</keyword>
<name>A0ABY3VLU1_9MYCO</name>
<organism evidence="6 7">
    <name type="scientific">Mycobacterium paraterrae</name>
    <dbReference type="NCBI Taxonomy" id="577492"/>
    <lineage>
        <taxon>Bacteria</taxon>
        <taxon>Bacillati</taxon>
        <taxon>Actinomycetota</taxon>
        <taxon>Actinomycetes</taxon>
        <taxon>Mycobacteriales</taxon>
        <taxon>Mycobacteriaceae</taxon>
        <taxon>Mycobacterium</taxon>
    </lineage>
</organism>
<keyword evidence="3" id="KW-0805">Transcription regulation</keyword>
<gene>
    <name evidence="6" type="ORF">MKK62_16835</name>
</gene>
<evidence type="ECO:0000256" key="2">
    <source>
        <dbReference type="ARBA" id="ARBA00022777"/>
    </source>
</evidence>
<evidence type="ECO:0000259" key="5">
    <source>
        <dbReference type="PROSITE" id="PS50921"/>
    </source>
</evidence>
<dbReference type="Pfam" id="PF13185">
    <property type="entry name" value="GAF_2"/>
    <property type="match status" value="1"/>
</dbReference>
<evidence type="ECO:0000256" key="4">
    <source>
        <dbReference type="ARBA" id="ARBA00023163"/>
    </source>
</evidence>
<keyword evidence="4" id="KW-0804">Transcription</keyword>
<evidence type="ECO:0000256" key="3">
    <source>
        <dbReference type="ARBA" id="ARBA00023015"/>
    </source>
</evidence>
<dbReference type="RefSeq" id="WP_240258578.1">
    <property type="nucleotide sequence ID" value="NZ_CP092488.2"/>
</dbReference>
<dbReference type="PROSITE" id="PS50921">
    <property type="entry name" value="ANTAR"/>
    <property type="match status" value="1"/>
</dbReference>
<dbReference type="SUPFAM" id="SSF52172">
    <property type="entry name" value="CheY-like"/>
    <property type="match status" value="1"/>
</dbReference>
<evidence type="ECO:0000256" key="1">
    <source>
        <dbReference type="ARBA" id="ARBA00022679"/>
    </source>
</evidence>
<proteinExistence type="predicted"/>
<evidence type="ECO:0000313" key="7">
    <source>
        <dbReference type="Proteomes" id="UP001055336"/>
    </source>
</evidence>
<dbReference type="Gene3D" id="1.10.10.10">
    <property type="entry name" value="Winged helix-like DNA-binding domain superfamily/Winged helix DNA-binding domain"/>
    <property type="match status" value="1"/>
</dbReference>
<protein>
    <submittedName>
        <fullName evidence="6">GAF and ANTAR domain-containing protein</fullName>
    </submittedName>
</protein>
<dbReference type="InterPro" id="IPR012074">
    <property type="entry name" value="GAF_ANTAR"/>
</dbReference>
<keyword evidence="2" id="KW-0418">Kinase</keyword>
<dbReference type="Pfam" id="PF03861">
    <property type="entry name" value="ANTAR"/>
    <property type="match status" value="1"/>
</dbReference>
<dbReference type="InterPro" id="IPR005561">
    <property type="entry name" value="ANTAR"/>
</dbReference>
<dbReference type="InterPro" id="IPR003018">
    <property type="entry name" value="GAF"/>
</dbReference>
<accession>A0ABY3VLU1</accession>
<sequence>MAAFDDHLRRSQSAMYVQANQLVFDLHRRAPLDVFELLQDLIAGAAQSVPGARHAGITVVQPRRPAETVARSDQYPVVLDEIRNECDQGPCLAAAESQETIRVDDVARDSRWPTYCQEVLARTPIRSVISLAMLREGSTAASLNLFGDHAHAFDDLSVHIGLTFASHAALAWMMMRRDQQFRAALVSRDLIGQAKGRMMERYAIDAVEAFETLKLMSQDSNTPLAAVAQRVVAGDDWPPR</sequence>
<dbReference type="Gene3D" id="3.30.450.40">
    <property type="match status" value="1"/>
</dbReference>
<dbReference type="InterPro" id="IPR029016">
    <property type="entry name" value="GAF-like_dom_sf"/>
</dbReference>
<dbReference type="PIRSF" id="PIRSF036625">
    <property type="entry name" value="GAF_ANTAR"/>
    <property type="match status" value="1"/>
</dbReference>
<dbReference type="InterPro" id="IPR011006">
    <property type="entry name" value="CheY-like_superfamily"/>
</dbReference>
<dbReference type="SMART" id="SM01012">
    <property type="entry name" value="ANTAR"/>
    <property type="match status" value="1"/>
</dbReference>
<dbReference type="SMART" id="SM00065">
    <property type="entry name" value="GAF"/>
    <property type="match status" value="1"/>
</dbReference>